<evidence type="ECO:0000313" key="2">
    <source>
        <dbReference type="EMBL" id="KAJ7697339.1"/>
    </source>
</evidence>
<feature type="region of interest" description="Disordered" evidence="1">
    <location>
        <begin position="1"/>
        <end position="33"/>
    </location>
</feature>
<keyword evidence="3" id="KW-1185">Reference proteome</keyword>
<gene>
    <name evidence="2" type="ORF">B0H17DRAFT_1130329</name>
</gene>
<sequence>MCASVADSDEGGFTTTKTNRSAEDAGQGRRRTHLYAGIEPRRGWGGPNGPMGPYADALRWGVAGHRTSELARQWAGAGGGRVKGVPVRSWVPCRLFGVVSALAGEKNAHQWLCLLSEIAAAHVRTEGKKINDEAKVEVNQKIEAVKSKKTC</sequence>
<evidence type="ECO:0000256" key="1">
    <source>
        <dbReference type="SAM" id="MobiDB-lite"/>
    </source>
</evidence>
<comment type="caution">
    <text evidence="2">The sequence shown here is derived from an EMBL/GenBank/DDBJ whole genome shotgun (WGS) entry which is preliminary data.</text>
</comment>
<proteinExistence type="predicted"/>
<protein>
    <submittedName>
        <fullName evidence="2">Uncharacterized protein</fullName>
    </submittedName>
</protein>
<organism evidence="2 3">
    <name type="scientific">Mycena rosella</name>
    <name type="common">Pink bonnet</name>
    <name type="synonym">Agaricus rosellus</name>
    <dbReference type="NCBI Taxonomy" id="1033263"/>
    <lineage>
        <taxon>Eukaryota</taxon>
        <taxon>Fungi</taxon>
        <taxon>Dikarya</taxon>
        <taxon>Basidiomycota</taxon>
        <taxon>Agaricomycotina</taxon>
        <taxon>Agaricomycetes</taxon>
        <taxon>Agaricomycetidae</taxon>
        <taxon>Agaricales</taxon>
        <taxon>Marasmiineae</taxon>
        <taxon>Mycenaceae</taxon>
        <taxon>Mycena</taxon>
    </lineage>
</organism>
<evidence type="ECO:0000313" key="3">
    <source>
        <dbReference type="Proteomes" id="UP001221757"/>
    </source>
</evidence>
<accession>A0AAD7DTG3</accession>
<dbReference type="EMBL" id="JARKIE010000030">
    <property type="protein sequence ID" value="KAJ7697339.1"/>
    <property type="molecule type" value="Genomic_DNA"/>
</dbReference>
<reference evidence="2" key="1">
    <citation type="submission" date="2023-03" db="EMBL/GenBank/DDBJ databases">
        <title>Massive genome expansion in bonnet fungi (Mycena s.s.) driven by repeated elements and novel gene families across ecological guilds.</title>
        <authorList>
            <consortium name="Lawrence Berkeley National Laboratory"/>
            <person name="Harder C.B."/>
            <person name="Miyauchi S."/>
            <person name="Viragh M."/>
            <person name="Kuo A."/>
            <person name="Thoen E."/>
            <person name="Andreopoulos B."/>
            <person name="Lu D."/>
            <person name="Skrede I."/>
            <person name="Drula E."/>
            <person name="Henrissat B."/>
            <person name="Morin E."/>
            <person name="Kohler A."/>
            <person name="Barry K."/>
            <person name="LaButti K."/>
            <person name="Morin E."/>
            <person name="Salamov A."/>
            <person name="Lipzen A."/>
            <person name="Mereny Z."/>
            <person name="Hegedus B."/>
            <person name="Baldrian P."/>
            <person name="Stursova M."/>
            <person name="Weitz H."/>
            <person name="Taylor A."/>
            <person name="Grigoriev I.V."/>
            <person name="Nagy L.G."/>
            <person name="Martin F."/>
            <person name="Kauserud H."/>
        </authorList>
    </citation>
    <scope>NUCLEOTIDE SEQUENCE</scope>
    <source>
        <strain evidence="2">CBHHK067</strain>
    </source>
</reference>
<name>A0AAD7DTG3_MYCRO</name>
<dbReference type="Proteomes" id="UP001221757">
    <property type="component" value="Unassembled WGS sequence"/>
</dbReference>
<dbReference type="AlphaFoldDB" id="A0AAD7DTG3"/>